<dbReference type="OMA" id="AAWLPNR"/>
<evidence type="ECO:0000313" key="9">
    <source>
        <dbReference type="EMBL" id="ONH69494.1"/>
    </source>
</evidence>
<proteinExistence type="inferred from homology"/>
<feature type="region of interest" description="Disordered" evidence="7">
    <location>
        <begin position="112"/>
        <end position="156"/>
    </location>
</feature>
<evidence type="ECO:0000256" key="3">
    <source>
        <dbReference type="ARBA" id="ARBA00021269"/>
    </source>
</evidence>
<dbReference type="SUPFAM" id="SSF74788">
    <property type="entry name" value="Cullin repeat-like"/>
    <property type="match status" value="1"/>
</dbReference>
<dbReference type="InterPro" id="IPR011993">
    <property type="entry name" value="PH-like_dom_sf"/>
</dbReference>
<dbReference type="PANTHER" id="PTHR21426">
    <property type="entry name" value="EXOCYST COMPLEX COMPONENT 8"/>
    <property type="match status" value="1"/>
</dbReference>
<dbReference type="Proteomes" id="UP000189513">
    <property type="component" value="Unassembled WGS sequence"/>
</dbReference>
<dbReference type="InterPro" id="IPR016159">
    <property type="entry name" value="Cullin_repeat-like_dom_sf"/>
</dbReference>
<keyword evidence="5" id="KW-0268">Exocytosis</keyword>
<dbReference type="Gene3D" id="2.30.29.30">
    <property type="entry name" value="Pleckstrin-homology domain (PH domain)/Phosphotyrosine-binding domain (PTB)"/>
    <property type="match status" value="1"/>
</dbReference>
<dbReference type="InterPro" id="IPR033961">
    <property type="entry name" value="Exo84"/>
</dbReference>
<protein>
    <recommendedName>
        <fullName evidence="3">Exocyst complex component EXO84</fullName>
    </recommendedName>
</protein>
<evidence type="ECO:0000256" key="2">
    <source>
        <dbReference type="ARBA" id="ARBA00007210"/>
    </source>
</evidence>
<evidence type="ECO:0000313" key="10">
    <source>
        <dbReference type="Proteomes" id="UP000189513"/>
    </source>
</evidence>
<evidence type="ECO:0000256" key="4">
    <source>
        <dbReference type="ARBA" id="ARBA00022448"/>
    </source>
</evidence>
<dbReference type="GO" id="GO:0015031">
    <property type="term" value="P:protein transport"/>
    <property type="evidence" value="ECO:0007669"/>
    <property type="project" value="UniProtKB-KW"/>
</dbReference>
<dbReference type="EMBL" id="MPUK01000001">
    <property type="protein sequence ID" value="ONH69494.1"/>
    <property type="molecule type" value="Genomic_DNA"/>
</dbReference>
<keyword evidence="6" id="KW-0653">Protein transport</keyword>
<dbReference type="VEuPathDB" id="FungiDB:BON22_0485"/>
<dbReference type="InterPro" id="IPR032403">
    <property type="entry name" value="Exo84_C"/>
</dbReference>
<dbReference type="AlphaFoldDB" id="A0A1V2LCK6"/>
<comment type="caution">
    <text evidence="9">The sequence shown here is derived from an EMBL/GenBank/DDBJ whole genome shotgun (WGS) entry which is preliminary data.</text>
</comment>
<evidence type="ECO:0000256" key="6">
    <source>
        <dbReference type="ARBA" id="ARBA00022927"/>
    </source>
</evidence>
<comment type="subcellular location">
    <subcellularLocation>
        <location evidence="1">Cytoplasmic vesicle</location>
        <location evidence="1">Secretory vesicle</location>
    </subcellularLocation>
</comment>
<dbReference type="SUPFAM" id="SSF50729">
    <property type="entry name" value="PH domain-like"/>
    <property type="match status" value="1"/>
</dbReference>
<keyword evidence="10" id="KW-1185">Reference proteome</keyword>
<accession>A0A1V2LCK6</accession>
<dbReference type="PANTHER" id="PTHR21426:SF12">
    <property type="entry name" value="EXOCYST COMPLEX COMPONENT 8"/>
    <property type="match status" value="1"/>
</dbReference>
<dbReference type="Gene3D" id="1.20.58.1210">
    <property type="entry name" value="Exo84p, N-terminal helical domain"/>
    <property type="match status" value="1"/>
</dbReference>
<dbReference type="GO" id="GO:0006893">
    <property type="term" value="P:Golgi to plasma membrane transport"/>
    <property type="evidence" value="ECO:0007669"/>
    <property type="project" value="TreeGrafter"/>
</dbReference>
<feature type="domain" description="Exocyst component Exo84 C-terminal" evidence="8">
    <location>
        <begin position="518"/>
        <end position="711"/>
    </location>
</feature>
<dbReference type="Gene3D" id="1.20.58.1220">
    <property type="entry name" value="Exo84p, C-terminal helical domain"/>
    <property type="match status" value="1"/>
</dbReference>
<dbReference type="GO" id="GO:0000145">
    <property type="term" value="C:exocyst"/>
    <property type="evidence" value="ECO:0007669"/>
    <property type="project" value="InterPro"/>
</dbReference>
<feature type="region of interest" description="Disordered" evidence="7">
    <location>
        <begin position="268"/>
        <end position="291"/>
    </location>
</feature>
<feature type="region of interest" description="Disordered" evidence="7">
    <location>
        <begin position="462"/>
        <end position="482"/>
    </location>
</feature>
<dbReference type="InterPro" id="IPR042560">
    <property type="entry name" value="Exo84_C_2"/>
</dbReference>
<dbReference type="GO" id="GO:0030133">
    <property type="term" value="C:transport vesicle"/>
    <property type="evidence" value="ECO:0007669"/>
    <property type="project" value="UniProtKB-SubCell"/>
</dbReference>
<feature type="region of interest" description="Disordered" evidence="7">
    <location>
        <begin position="1"/>
        <end position="80"/>
    </location>
</feature>
<organism evidence="9 10">
    <name type="scientific">Cyberlindnera fabianii</name>
    <name type="common">Yeast</name>
    <name type="synonym">Hansenula fabianii</name>
    <dbReference type="NCBI Taxonomy" id="36022"/>
    <lineage>
        <taxon>Eukaryota</taxon>
        <taxon>Fungi</taxon>
        <taxon>Dikarya</taxon>
        <taxon>Ascomycota</taxon>
        <taxon>Saccharomycotina</taxon>
        <taxon>Saccharomycetes</taxon>
        <taxon>Phaffomycetales</taxon>
        <taxon>Phaffomycetaceae</taxon>
        <taxon>Cyberlindnera</taxon>
    </lineage>
</organism>
<dbReference type="GO" id="GO:0006887">
    <property type="term" value="P:exocytosis"/>
    <property type="evidence" value="ECO:0007669"/>
    <property type="project" value="UniProtKB-KW"/>
</dbReference>
<dbReference type="STRING" id="36022.A0A1V2LCK6"/>
<evidence type="ECO:0000259" key="8">
    <source>
        <dbReference type="Pfam" id="PF16528"/>
    </source>
</evidence>
<dbReference type="Pfam" id="PF08700">
    <property type="entry name" value="VPS51_Exo84_N"/>
    <property type="match status" value="1"/>
</dbReference>
<sequence length="712" mass="80640">MVDLKLKKSHHKGGPNGNPYANMDNSRLAVPGALPSLDSSGKAKMGKSMQRRISVHYTDGPQIRGLTGNGGPIGSNAPALPRDLLSQYQERPSSSSSQSQKADLYRQPTSMLLDEPSEESSNPTSQSVETIASTPPQQQSSMAQQRKVSGRPPVHTSRKHAMIDLHDPQVYNLLGDPSFEAETFISTRLADATASDIEKFNSQLAALNTKVQNDIKNSSVQTYERLKSVTNELNTTTAELKFLRNAITELSDITNQMRESAEKRVQLEMDHQSEMTKSSSKRKKEKRPTDRSSILVLEKMWATEMNSLFKHVEGAQKYIAAIPGRHIIAESGRWYELNAATFKVLQPAHIFLLNDLILIATRKRKTQKKQVDAKSQVLVADQCWPLREVHVTELNPQMGDKQTFAINITYNSLSYVYQTDRLDHYRKIMDGYKKARDELRDITEQESIKQKQLRDSLNMLSLTEKSNGGSGSGPATPSRMSFHQNRNSQLILQDLSTRMHSRSRSTDNSNTLRFLKTTDDHVDEIDVLIFHENYDEALDRLDDLHSTLASLKGNCTQEELLLHNVVQLKIQAKRDVILKSLIDAMRQKDLPLITIELSVRCLLKLDQQDVAKTMLLNNRSQYITSLVSRVTEEKDLSGNTRLGDYIAAITIVKLQNIKTTIELYKRLFQGHYQSLSYLVDWALEEVKEHIGSLRRTLHSEKLKKQHLDIIRS</sequence>
<dbReference type="Pfam" id="PF25345">
    <property type="entry name" value="PH_EXO84"/>
    <property type="match status" value="1"/>
</dbReference>
<dbReference type="InterPro" id="IPR042561">
    <property type="entry name" value="Exo84_C_1"/>
</dbReference>
<evidence type="ECO:0000256" key="1">
    <source>
        <dbReference type="ARBA" id="ARBA00004398"/>
    </source>
</evidence>
<gene>
    <name evidence="9" type="ORF">BON22_0485</name>
</gene>
<dbReference type="Pfam" id="PF16528">
    <property type="entry name" value="Exo84_C"/>
    <property type="match status" value="1"/>
</dbReference>
<evidence type="ECO:0000256" key="5">
    <source>
        <dbReference type="ARBA" id="ARBA00022483"/>
    </source>
</evidence>
<comment type="similarity">
    <text evidence="2">Belongs to the EXO84 family.</text>
</comment>
<keyword evidence="4" id="KW-0813">Transport</keyword>
<feature type="compositionally biased region" description="Polar residues" evidence="7">
    <location>
        <begin position="119"/>
        <end position="147"/>
    </location>
</feature>
<name>A0A1V2LCK6_CYBFA</name>
<reference evidence="10" key="1">
    <citation type="journal article" date="2017" name="Genome Announc.">
        <title>Genome sequences of Cyberlindnera fabianii 65, Pichia kudriavzevii 129, and Saccharomyces cerevisiae 131 isolated from fermented masau fruits in Zimbabwe.</title>
        <authorList>
            <person name="van Rijswijck I.M.H."/>
            <person name="Derks M.F.L."/>
            <person name="Abee T."/>
            <person name="de Ridder D."/>
            <person name="Smid E.J."/>
        </authorList>
    </citation>
    <scope>NUCLEOTIDE SEQUENCE [LARGE SCALE GENOMIC DNA]</scope>
    <source>
        <strain evidence="10">65</strain>
    </source>
</reference>
<evidence type="ECO:0000256" key="7">
    <source>
        <dbReference type="SAM" id="MobiDB-lite"/>
    </source>
</evidence>